<dbReference type="EMBL" id="HE978314">
    <property type="protein sequence ID" value="CCK68454.1"/>
    <property type="molecule type" value="Genomic_DNA"/>
</dbReference>
<evidence type="ECO:0000313" key="2">
    <source>
        <dbReference type="Proteomes" id="UP000006310"/>
    </source>
</evidence>
<dbReference type="STRING" id="1071383.J7S318"/>
<dbReference type="KEGG" id="kng:KNAG_0A08010"/>
<evidence type="ECO:0000313" key="1">
    <source>
        <dbReference type="EMBL" id="CCK68454.1"/>
    </source>
</evidence>
<dbReference type="AlphaFoldDB" id="J7S318"/>
<name>J7S318_HUIN7</name>
<proteinExistence type="predicted"/>
<dbReference type="GeneID" id="34524089"/>
<dbReference type="Proteomes" id="UP000006310">
    <property type="component" value="Chromosome 1"/>
</dbReference>
<dbReference type="RefSeq" id="XP_022462700.1">
    <property type="nucleotide sequence ID" value="XM_022611275.1"/>
</dbReference>
<organism evidence="1 2">
    <name type="scientific">Huiozyma naganishii (strain ATCC MYA-139 / BCRC 22969 / CBS 8797 / KCTC 17520 / NBRC 10181 / NCYC 3082 / Yp74L-3)</name>
    <name type="common">Yeast</name>
    <name type="synonym">Kazachstania naganishii</name>
    <dbReference type="NCBI Taxonomy" id="1071383"/>
    <lineage>
        <taxon>Eukaryota</taxon>
        <taxon>Fungi</taxon>
        <taxon>Dikarya</taxon>
        <taxon>Ascomycota</taxon>
        <taxon>Saccharomycotina</taxon>
        <taxon>Saccharomycetes</taxon>
        <taxon>Saccharomycetales</taxon>
        <taxon>Saccharomycetaceae</taxon>
        <taxon>Huiozyma</taxon>
    </lineage>
</organism>
<protein>
    <submittedName>
        <fullName evidence="1">Uncharacterized protein</fullName>
    </submittedName>
</protein>
<gene>
    <name evidence="1" type="primary">KNAG0A08010</name>
    <name evidence="1" type="ordered locus">KNAG_0A08010</name>
</gene>
<reference evidence="2" key="2">
    <citation type="submission" date="2012-08" db="EMBL/GenBank/DDBJ databases">
        <title>Genome sequence of Kazachstania naganishii.</title>
        <authorList>
            <person name="Gordon J.L."/>
            <person name="Armisen D."/>
            <person name="Proux-Wera E."/>
            <person name="OhEigeartaigh S.S."/>
            <person name="Byrne K.P."/>
            <person name="Wolfe K.H."/>
        </authorList>
    </citation>
    <scope>NUCLEOTIDE SEQUENCE [LARGE SCALE GENOMIC DNA]</scope>
    <source>
        <strain evidence="2">ATCC MYA-139 / BCRC 22969 / CBS 8797 / CCRC 22969 / KCTC 17520 / NBRC 10181 / NCYC 3082</strain>
    </source>
</reference>
<reference evidence="1 2" key="1">
    <citation type="journal article" date="2011" name="Proc. Natl. Acad. Sci. U.S.A.">
        <title>Evolutionary erosion of yeast sex chromosomes by mating-type switching accidents.</title>
        <authorList>
            <person name="Gordon J.L."/>
            <person name="Armisen D."/>
            <person name="Proux-Wera E."/>
            <person name="Oheigeartaigh S.S."/>
            <person name="Byrne K.P."/>
            <person name="Wolfe K.H."/>
        </authorList>
    </citation>
    <scope>NUCLEOTIDE SEQUENCE [LARGE SCALE GENOMIC DNA]</scope>
    <source>
        <strain evidence="2">ATCC MYA-139 / BCRC 22969 / CBS 8797 / CCRC 22969 / KCTC 17520 / NBRC 10181 / NCYC 3082</strain>
    </source>
</reference>
<accession>J7S318</accession>
<keyword evidence="2" id="KW-1185">Reference proteome</keyword>
<sequence length="244" mass="27926">MVSLIQHPRLFQEYSPVAGCRMDTGTDITSNTVSGPARKKRRCQRVAPPSYVKTLIKRENDAQCTVSHAGRGLIIEMYQKIPKEMLLNAICRTLWETKEKFYAPTFEVQYDEFGRQQYVETQSDPREDSTLNLIAFQQLNLMDLYHKVSREVFSCYNIALTPGTPAQITLASERYNVYKEMSIDNVAEYRVVNYGMLDNDDSDEFDTAVMTIELVGRHGQHPSLANPSMTHSALLETVTDEEFF</sequence>
<dbReference type="HOGENOM" id="CLU_1138147_0_0_1"/>